<dbReference type="Pfam" id="PF00535">
    <property type="entry name" value="Glycos_transf_2"/>
    <property type="match status" value="1"/>
</dbReference>
<dbReference type="Gene3D" id="3.90.550.10">
    <property type="entry name" value="Spore Coat Polysaccharide Biosynthesis Protein SpsA, Chain A"/>
    <property type="match status" value="1"/>
</dbReference>
<feature type="domain" description="Glycosyltransferase 2-like" evidence="1">
    <location>
        <begin position="466"/>
        <end position="574"/>
    </location>
</feature>
<accession>A0ABW6CPN5</accession>
<protein>
    <submittedName>
        <fullName evidence="2">Glycoside hydrolase family 99-like domain-containing protein</fullName>
    </submittedName>
</protein>
<dbReference type="PANTHER" id="PTHR41244:SF1">
    <property type="entry name" value="GLYCOSYLTRANSFERASE"/>
    <property type="match status" value="1"/>
</dbReference>
<name>A0ABW6CPN5_9CAUL</name>
<dbReference type="CDD" id="cd11579">
    <property type="entry name" value="Glyco_tran_WbsX"/>
    <property type="match status" value="1"/>
</dbReference>
<dbReference type="CDD" id="cd04186">
    <property type="entry name" value="GT_2_like_c"/>
    <property type="match status" value="1"/>
</dbReference>
<dbReference type="SUPFAM" id="SSF53448">
    <property type="entry name" value="Nucleotide-diphospho-sugar transferases"/>
    <property type="match status" value="1"/>
</dbReference>
<evidence type="ECO:0000313" key="2">
    <source>
        <dbReference type="EMBL" id="MFD3264071.1"/>
    </source>
</evidence>
<organism evidence="2 3">
    <name type="scientific">Phenylobacterium ferrooxidans</name>
    <dbReference type="NCBI Taxonomy" id="2982689"/>
    <lineage>
        <taxon>Bacteria</taxon>
        <taxon>Pseudomonadati</taxon>
        <taxon>Pseudomonadota</taxon>
        <taxon>Alphaproteobacteria</taxon>
        <taxon>Caulobacterales</taxon>
        <taxon>Caulobacteraceae</taxon>
        <taxon>Phenylobacterium</taxon>
    </lineage>
</organism>
<dbReference type="InterPro" id="IPR032719">
    <property type="entry name" value="WbsX"/>
</dbReference>
<reference evidence="2 3" key="1">
    <citation type="submission" date="2022-09" db="EMBL/GenBank/DDBJ databases">
        <title>New species of Phenylobacterium.</title>
        <authorList>
            <person name="Mieszkin S."/>
        </authorList>
    </citation>
    <scope>NUCLEOTIDE SEQUENCE [LARGE SCALE GENOMIC DNA]</scope>
    <source>
        <strain evidence="2 3">HK31-G</strain>
    </source>
</reference>
<dbReference type="EMBL" id="JAOTJD010000014">
    <property type="protein sequence ID" value="MFD3264071.1"/>
    <property type="molecule type" value="Genomic_DNA"/>
</dbReference>
<dbReference type="Proteomes" id="UP001598130">
    <property type="component" value="Unassembled WGS sequence"/>
</dbReference>
<comment type="caution">
    <text evidence="2">The sequence shown here is derived from an EMBL/GenBank/DDBJ whole genome shotgun (WGS) entry which is preliminary data.</text>
</comment>
<dbReference type="Gene3D" id="3.20.20.80">
    <property type="entry name" value="Glycosidases"/>
    <property type="match status" value="1"/>
</dbReference>
<sequence length="1068" mass="118867">MTKRPTLRKQAAAADLAAELLARRRLLRAAHVALAQDRWTRFRAAAAKRHWDRERGRMEQRFDLTLARGKWPGRVALVLRSGLWTFGLDKGVGREGGETCGLVSYVRAGPDSNAHPKALFDQTWYIEKNADLVGTAWAPLAHYLVAGDKEGRDPHPLFDLADYRSRHAVKVAASGLTALQHFVFTGAREGFDPHPLFDLRHYVGQSEEVAKSGENPLLHYLREGWRLGYEPHPLFSGAWYLQQNPDVAERGVPPLLHYVTSGAGEGRPPHPLFDTGWYAQRYRDATALGASPLADFLAHGLEGRRNPSLHFDSAFYLEQNPQAPENIHAILHYLSEGAFEGASPAPDFDELTYLTANPQAADTPISALEHWALSRTPKPEPGAGQIRAGGSDTGLFEQLRAARTKDASLYDVQAYRDLAAERRRMDQARKADVKVKPLKLIKLAEKDLEKAAAALAFPATATPRASIVIPAYNNLKFTLECLASLQAAGGLESAEIIVIDDASVDATSALLATVPGLKVLTNAENLGFIRTCNRAAEAATGEFVIFLNNDVQVRPGWLAALLSPFDEETGVGATAPKMLFPDGRLQEAGARIGVDGASEMIGLFDDPSLPRWNVRREVDYASGACLAVRRQVFADLGGFDIAFAPAYCEDADLCFRLRERGLRIIYEPTSEIVHHLSVTANSIDVGYKHRLATRNQQAFVQRWGERLEALNTVRTIAFHLPQFHAIPENDRWWGAGFTEWTNVTRALPNYRGHYQPHLPADLGFYDLSDPRALQRQGELAAQYGIGGFCHYFYWFSGGRRVLEKPLEYLLTGAAGDFPFCLCWANENWTRTWDGQSNDVLLAQTYEEGDAEALIAEMGPYLKRPNYIRVNGKPLVLVYRPGLLPDAKLWAAHWRDWCAKNGIGDIYLAYVESFEMAGGGTDPTSIGFDASVEFPPAGSQALIHPPGPLYNARFEGRVNDYRQIVRRYMAEPTPPHTRFRGAIPGWDNTARRQDNSWSHHHATPGAFQAWLETMFAETRRQNFGDERLVFINAWNEWAEGAHLEPDQRFGHGWLEAVKNAADADLLDKS</sequence>
<dbReference type="PANTHER" id="PTHR41244">
    <property type="entry name" value="RHAMNAN SYNTHESIS F"/>
    <property type="match status" value="1"/>
</dbReference>
<dbReference type="InterPro" id="IPR001173">
    <property type="entry name" value="Glyco_trans_2-like"/>
</dbReference>
<dbReference type="InterPro" id="IPR029044">
    <property type="entry name" value="Nucleotide-diphossugar_trans"/>
</dbReference>
<evidence type="ECO:0000313" key="3">
    <source>
        <dbReference type="Proteomes" id="UP001598130"/>
    </source>
</evidence>
<dbReference type="RefSeq" id="WP_377369469.1">
    <property type="nucleotide sequence ID" value="NZ_JAOTJD010000014.1"/>
</dbReference>
<dbReference type="Pfam" id="PF14307">
    <property type="entry name" value="Glyco_tran_WbsX"/>
    <property type="match status" value="1"/>
</dbReference>
<gene>
    <name evidence="2" type="ORF">OCL97_08870</name>
</gene>
<proteinExistence type="predicted"/>
<evidence type="ECO:0000259" key="1">
    <source>
        <dbReference type="Pfam" id="PF00535"/>
    </source>
</evidence>
<keyword evidence="3" id="KW-1185">Reference proteome</keyword>